<accession>A0A9N9E637</accession>
<dbReference type="Proteomes" id="UP000789375">
    <property type="component" value="Unassembled WGS sequence"/>
</dbReference>
<evidence type="ECO:0000313" key="2">
    <source>
        <dbReference type="Proteomes" id="UP000789375"/>
    </source>
</evidence>
<reference evidence="1" key="1">
    <citation type="submission" date="2021-06" db="EMBL/GenBank/DDBJ databases">
        <authorList>
            <person name="Kallberg Y."/>
            <person name="Tangrot J."/>
            <person name="Rosling A."/>
        </authorList>
    </citation>
    <scope>NUCLEOTIDE SEQUENCE</scope>
    <source>
        <strain evidence="1">87-6 pot B 2015</strain>
    </source>
</reference>
<protein>
    <submittedName>
        <fullName evidence="1">839_t:CDS:1</fullName>
    </submittedName>
</protein>
<comment type="caution">
    <text evidence="1">The sequence shown here is derived from an EMBL/GenBank/DDBJ whole genome shotgun (WGS) entry which is preliminary data.</text>
</comment>
<gene>
    <name evidence="1" type="ORF">FMOSSE_LOCUS12173</name>
</gene>
<dbReference type="EMBL" id="CAJVPP010005503">
    <property type="protein sequence ID" value="CAG8666052.1"/>
    <property type="molecule type" value="Genomic_DNA"/>
</dbReference>
<name>A0A9N9E637_FUNMO</name>
<keyword evidence="2" id="KW-1185">Reference proteome</keyword>
<proteinExistence type="predicted"/>
<evidence type="ECO:0000313" key="1">
    <source>
        <dbReference type="EMBL" id="CAG8666052.1"/>
    </source>
</evidence>
<dbReference type="AlphaFoldDB" id="A0A9N9E637"/>
<organism evidence="1 2">
    <name type="scientific">Funneliformis mosseae</name>
    <name type="common">Endomycorrhizal fungus</name>
    <name type="synonym">Glomus mosseae</name>
    <dbReference type="NCBI Taxonomy" id="27381"/>
    <lineage>
        <taxon>Eukaryota</taxon>
        <taxon>Fungi</taxon>
        <taxon>Fungi incertae sedis</taxon>
        <taxon>Mucoromycota</taxon>
        <taxon>Glomeromycotina</taxon>
        <taxon>Glomeromycetes</taxon>
        <taxon>Glomerales</taxon>
        <taxon>Glomeraceae</taxon>
        <taxon>Funneliformis</taxon>
    </lineage>
</organism>
<sequence>MKVFMSEPIYIKITSTLDIVALSSIFCAITSLLRALRIYTLSCFDDLDTNDEKCTYLRSLILTFSVLPTSYYQTSPQVIVENLVAVDENAKVVVNPSFANEPSISTSRSIPKDIHLPENASQLLRYYEIETLIGLFSKDHPAQLRLVQLENQLKASCMLSYWVDPHLYTSSYFVNPREIFVSD</sequence>